<evidence type="ECO:0000259" key="16">
    <source>
        <dbReference type="PROSITE" id="PS50006"/>
    </source>
</evidence>
<dbReference type="Proteomes" id="UP000315783">
    <property type="component" value="Unassembled WGS sequence"/>
</dbReference>
<keyword evidence="19" id="KW-1185">Reference proteome</keyword>
<name>A0A545V4I2_9HYPO</name>
<dbReference type="InterPro" id="IPR000253">
    <property type="entry name" value="FHA_dom"/>
</dbReference>
<dbReference type="SUPFAM" id="SSF49879">
    <property type="entry name" value="SMAD/FHA domain"/>
    <property type="match status" value="1"/>
</dbReference>
<keyword evidence="7" id="KW-0547">Nucleotide-binding</keyword>
<dbReference type="Pfam" id="PF00498">
    <property type="entry name" value="FHA"/>
    <property type="match status" value="1"/>
</dbReference>
<evidence type="ECO:0000256" key="2">
    <source>
        <dbReference type="ARBA" id="ARBA00005575"/>
    </source>
</evidence>
<accession>A0A545V4I2</accession>
<dbReference type="CDD" id="cd14014">
    <property type="entry name" value="STKc_PknB_like"/>
    <property type="match status" value="1"/>
</dbReference>
<feature type="domain" description="FHA" evidence="16">
    <location>
        <begin position="83"/>
        <end position="134"/>
    </location>
</feature>
<evidence type="ECO:0000313" key="18">
    <source>
        <dbReference type="EMBL" id="TQV96617.1"/>
    </source>
</evidence>
<dbReference type="SUPFAM" id="SSF56112">
    <property type="entry name" value="Protein kinase-like (PK-like)"/>
    <property type="match status" value="1"/>
</dbReference>
<dbReference type="AlphaFoldDB" id="A0A545V4I2"/>
<comment type="caution">
    <text evidence="18">The sequence shown here is derived from an EMBL/GenBank/DDBJ whole genome shotgun (WGS) entry which is preliminary data.</text>
</comment>
<dbReference type="GO" id="GO:0005829">
    <property type="term" value="C:cytosol"/>
    <property type="evidence" value="ECO:0007669"/>
    <property type="project" value="TreeGrafter"/>
</dbReference>
<dbReference type="Gene3D" id="2.60.200.20">
    <property type="match status" value="1"/>
</dbReference>
<keyword evidence="5" id="KW-0723">Serine/threonine-protein kinase</keyword>
<keyword evidence="6" id="KW-0808">Transferase</keyword>
<dbReference type="PANTHER" id="PTHR24348:SF22">
    <property type="entry name" value="NON-SPECIFIC SERINE_THREONINE PROTEIN KINASE"/>
    <property type="match status" value="1"/>
</dbReference>
<reference evidence="18 19" key="1">
    <citation type="journal article" date="2019" name="Appl. Microbiol. Biotechnol.">
        <title>Genome sequence of Isaria javanica and comparative genome analysis insights into family S53 peptidase evolution in fungal entomopathogens.</title>
        <authorList>
            <person name="Lin R."/>
            <person name="Zhang X."/>
            <person name="Xin B."/>
            <person name="Zou M."/>
            <person name="Gao Y."/>
            <person name="Qin F."/>
            <person name="Hu Q."/>
            <person name="Xie B."/>
            <person name="Cheng X."/>
        </authorList>
    </citation>
    <scope>NUCLEOTIDE SEQUENCE [LARGE SCALE GENOMIC DNA]</scope>
    <source>
        <strain evidence="18 19">IJ1G</strain>
    </source>
</reference>
<evidence type="ECO:0000256" key="4">
    <source>
        <dbReference type="ARBA" id="ARBA00022448"/>
    </source>
</evidence>
<organism evidence="18 19">
    <name type="scientific">Cordyceps javanica</name>
    <dbReference type="NCBI Taxonomy" id="43265"/>
    <lineage>
        <taxon>Eukaryota</taxon>
        <taxon>Fungi</taxon>
        <taxon>Dikarya</taxon>
        <taxon>Ascomycota</taxon>
        <taxon>Pezizomycotina</taxon>
        <taxon>Sordariomycetes</taxon>
        <taxon>Hypocreomycetidae</taxon>
        <taxon>Hypocreales</taxon>
        <taxon>Cordycipitaceae</taxon>
        <taxon>Cordyceps</taxon>
    </lineage>
</organism>
<feature type="region of interest" description="Disordered" evidence="15">
    <location>
        <begin position="455"/>
        <end position="498"/>
    </location>
</feature>
<dbReference type="Pfam" id="PF00069">
    <property type="entry name" value="Pkinase"/>
    <property type="match status" value="1"/>
</dbReference>
<proteinExistence type="inferred from homology"/>
<evidence type="ECO:0000256" key="3">
    <source>
        <dbReference type="ARBA" id="ARBA00012513"/>
    </source>
</evidence>
<evidence type="ECO:0000256" key="10">
    <source>
        <dbReference type="ARBA" id="ARBA00022927"/>
    </source>
</evidence>
<comment type="catalytic activity">
    <reaction evidence="14">
        <text>L-seryl-[protein] + ATP = O-phospho-L-seryl-[protein] + ADP + H(+)</text>
        <dbReference type="Rhea" id="RHEA:17989"/>
        <dbReference type="Rhea" id="RHEA-COMP:9863"/>
        <dbReference type="Rhea" id="RHEA-COMP:11604"/>
        <dbReference type="ChEBI" id="CHEBI:15378"/>
        <dbReference type="ChEBI" id="CHEBI:29999"/>
        <dbReference type="ChEBI" id="CHEBI:30616"/>
        <dbReference type="ChEBI" id="CHEBI:83421"/>
        <dbReference type="ChEBI" id="CHEBI:456216"/>
        <dbReference type="EC" id="2.7.11.1"/>
    </reaction>
</comment>
<dbReference type="GO" id="GO:0004674">
    <property type="term" value="F:protein serine/threonine kinase activity"/>
    <property type="evidence" value="ECO:0007669"/>
    <property type="project" value="UniProtKB-KW"/>
</dbReference>
<sequence>MRDNNLIARLYAWPPQNSLASEAVRQSRFAVSPLQELTIAAPLGRSDGLPTPIDLASDIMLNQPPNPHIRISFDLIPKTAHGIVFGCDRESDVVLPDEGSISAHHFSIGFDAQRRLVVRDLNSTAGTEVWYSRKLSFLLVAEHQHMDQTEYNEYITRVDRFSRGCGASQALVEAINIRLQCQSQLMNEAMKLEGGPIYREEVVGQGAFGRFKYKWNVSTGEEMVLKEPISGNALSQSELRRWKEEAYTMQKLRHSNVVKLLWADFLPRPQPFIEYCVGGTLTNIAHELGAADILQVLQQSLSALQFAHKVGIAHRDLKLDNILIASRDPLRIKLADFGIAKLHGQLQSVCGTPPFMAPDIWAMRLPSKEKYYTKAVDIWALGVVIYRLLFELPAGFGPKLCLRIVHDLHMYLKTNRGTIAEFLANTTFEELLESLWGDGERSSRKRLADDTEITELESSKRRKQQQVNAADVAGSARKTRPSEEQHTVTTPDEDGTAR</sequence>
<dbReference type="InterPro" id="IPR045269">
    <property type="entry name" value="Atg1-like"/>
</dbReference>
<comment type="subcellular location">
    <subcellularLocation>
        <location evidence="1">Preautophagosomal structure membrane</location>
        <topology evidence="1">Peripheral membrane protein</topology>
    </subcellularLocation>
</comment>
<keyword evidence="4" id="KW-0813">Transport</keyword>
<evidence type="ECO:0000256" key="11">
    <source>
        <dbReference type="ARBA" id="ARBA00023006"/>
    </source>
</evidence>
<dbReference type="OrthoDB" id="10252171at2759"/>
<keyword evidence="8 18" id="KW-0418">Kinase</keyword>
<evidence type="ECO:0000256" key="15">
    <source>
        <dbReference type="SAM" id="MobiDB-lite"/>
    </source>
</evidence>
<evidence type="ECO:0000256" key="14">
    <source>
        <dbReference type="ARBA" id="ARBA00048679"/>
    </source>
</evidence>
<evidence type="ECO:0000259" key="17">
    <source>
        <dbReference type="PROSITE" id="PS50011"/>
    </source>
</evidence>
<dbReference type="EC" id="2.7.11.1" evidence="3"/>
<evidence type="ECO:0000313" key="19">
    <source>
        <dbReference type="Proteomes" id="UP000315783"/>
    </source>
</evidence>
<dbReference type="EMBL" id="SPUK01000006">
    <property type="protein sequence ID" value="TQV96617.1"/>
    <property type="molecule type" value="Genomic_DNA"/>
</dbReference>
<protein>
    <recommendedName>
        <fullName evidence="3">non-specific serine/threonine protein kinase</fullName>
        <ecNumber evidence="3">2.7.11.1</ecNumber>
    </recommendedName>
    <alternativeName>
        <fullName evidence="12">Autophagy-related protein 1</fullName>
    </alternativeName>
</protein>
<dbReference type="STRING" id="43265.A0A545V4I2"/>
<keyword evidence="9" id="KW-0067">ATP-binding</keyword>
<comment type="similarity">
    <text evidence="2">Belongs to the protein kinase superfamily. CAMK Ser/Thr protein kinase family. CHEK2 subfamily.</text>
</comment>
<evidence type="ECO:0000256" key="12">
    <source>
        <dbReference type="ARBA" id="ARBA00030237"/>
    </source>
</evidence>
<evidence type="ECO:0000256" key="7">
    <source>
        <dbReference type="ARBA" id="ARBA00022741"/>
    </source>
</evidence>
<evidence type="ECO:0000256" key="13">
    <source>
        <dbReference type="ARBA" id="ARBA00047899"/>
    </source>
</evidence>
<dbReference type="InterPro" id="IPR000719">
    <property type="entry name" value="Prot_kinase_dom"/>
</dbReference>
<evidence type="ECO:0000256" key="9">
    <source>
        <dbReference type="ARBA" id="ARBA00022840"/>
    </source>
</evidence>
<keyword evidence="11" id="KW-0072">Autophagy</keyword>
<dbReference type="InterPro" id="IPR008271">
    <property type="entry name" value="Ser/Thr_kinase_AS"/>
</dbReference>
<dbReference type="PROSITE" id="PS50011">
    <property type="entry name" value="PROTEIN_KINASE_DOM"/>
    <property type="match status" value="1"/>
</dbReference>
<comment type="catalytic activity">
    <reaction evidence="13">
        <text>L-threonyl-[protein] + ATP = O-phospho-L-threonyl-[protein] + ADP + H(+)</text>
        <dbReference type="Rhea" id="RHEA:46608"/>
        <dbReference type="Rhea" id="RHEA-COMP:11060"/>
        <dbReference type="Rhea" id="RHEA-COMP:11605"/>
        <dbReference type="ChEBI" id="CHEBI:15378"/>
        <dbReference type="ChEBI" id="CHEBI:30013"/>
        <dbReference type="ChEBI" id="CHEBI:30616"/>
        <dbReference type="ChEBI" id="CHEBI:61977"/>
        <dbReference type="ChEBI" id="CHEBI:456216"/>
        <dbReference type="EC" id="2.7.11.1"/>
    </reaction>
</comment>
<dbReference type="GO" id="GO:0005776">
    <property type="term" value="C:autophagosome"/>
    <property type="evidence" value="ECO:0007669"/>
    <property type="project" value="TreeGrafter"/>
</dbReference>
<evidence type="ECO:0000256" key="1">
    <source>
        <dbReference type="ARBA" id="ARBA00004623"/>
    </source>
</evidence>
<dbReference type="PROSITE" id="PS50006">
    <property type="entry name" value="FHA_DOMAIN"/>
    <property type="match status" value="1"/>
</dbReference>
<dbReference type="GO" id="GO:0015031">
    <property type="term" value="P:protein transport"/>
    <property type="evidence" value="ECO:0007669"/>
    <property type="project" value="UniProtKB-KW"/>
</dbReference>
<dbReference type="PROSITE" id="PS00108">
    <property type="entry name" value="PROTEIN_KINASE_ST"/>
    <property type="match status" value="1"/>
</dbReference>
<dbReference type="SMART" id="SM00220">
    <property type="entry name" value="S_TKc"/>
    <property type="match status" value="1"/>
</dbReference>
<dbReference type="InterPro" id="IPR008984">
    <property type="entry name" value="SMAD_FHA_dom_sf"/>
</dbReference>
<dbReference type="PANTHER" id="PTHR24348">
    <property type="entry name" value="SERINE/THREONINE-PROTEIN KINASE UNC-51-RELATED"/>
    <property type="match status" value="1"/>
</dbReference>
<dbReference type="Gene3D" id="1.10.510.10">
    <property type="entry name" value="Transferase(Phosphotransferase) domain 1"/>
    <property type="match status" value="1"/>
</dbReference>
<feature type="domain" description="Protein kinase" evidence="17">
    <location>
        <begin position="197"/>
        <end position="456"/>
    </location>
</feature>
<dbReference type="GO" id="GO:0034045">
    <property type="term" value="C:phagophore assembly site membrane"/>
    <property type="evidence" value="ECO:0007669"/>
    <property type="project" value="UniProtKB-SubCell"/>
</dbReference>
<keyword evidence="10" id="KW-0653">Protein transport</keyword>
<dbReference type="GO" id="GO:0010506">
    <property type="term" value="P:regulation of autophagy"/>
    <property type="evidence" value="ECO:0007669"/>
    <property type="project" value="InterPro"/>
</dbReference>
<evidence type="ECO:0000256" key="6">
    <source>
        <dbReference type="ARBA" id="ARBA00022679"/>
    </source>
</evidence>
<gene>
    <name evidence="18" type="ORF">IF1G_05200</name>
</gene>
<dbReference type="InterPro" id="IPR011009">
    <property type="entry name" value="Kinase-like_dom_sf"/>
</dbReference>
<dbReference type="GO" id="GO:0000045">
    <property type="term" value="P:autophagosome assembly"/>
    <property type="evidence" value="ECO:0007669"/>
    <property type="project" value="TreeGrafter"/>
</dbReference>
<evidence type="ECO:0000256" key="5">
    <source>
        <dbReference type="ARBA" id="ARBA00022527"/>
    </source>
</evidence>
<evidence type="ECO:0000256" key="8">
    <source>
        <dbReference type="ARBA" id="ARBA00022777"/>
    </source>
</evidence>
<dbReference type="CDD" id="cd00060">
    <property type="entry name" value="FHA"/>
    <property type="match status" value="1"/>
</dbReference>
<dbReference type="GO" id="GO:0005524">
    <property type="term" value="F:ATP binding"/>
    <property type="evidence" value="ECO:0007669"/>
    <property type="project" value="UniProtKB-KW"/>
</dbReference>